<evidence type="ECO:0000313" key="9">
    <source>
        <dbReference type="Proteomes" id="UP001369815"/>
    </source>
</evidence>
<sequence>MWFRPLPALTSLIVLSSAVLAQDLPGPGEPALEYADGAFKEPRGSQSTYRLGATMNVSWDTSYETSNLWLIVGWSFNSPVQLASNLGQKWYEWKVSTDSTNSSEIYGFRVVNALGTTEEQQGGGFLSAAFLIDGLPSTSVSPTVSHISTSASAPVTTPTSASTSSVTSQTPESTAAGESSGLSDSGKIGVGVGVGVGGVGLIALVLGILFLRRSRNNRTQAADSMEPYSQSPQTYASTTQPYQGNPNPELHGYYKPTGPSEMEGTGSGAELDGTQKDVLAHNAYPVSVPGQHPAELQG</sequence>
<evidence type="ECO:0000256" key="7">
    <source>
        <dbReference type="SAM" id="SignalP"/>
    </source>
</evidence>
<organism evidence="8 9">
    <name type="scientific">Daldinia eschscholtzii</name>
    <dbReference type="NCBI Taxonomy" id="292717"/>
    <lineage>
        <taxon>Eukaryota</taxon>
        <taxon>Fungi</taxon>
        <taxon>Dikarya</taxon>
        <taxon>Ascomycota</taxon>
        <taxon>Pezizomycotina</taxon>
        <taxon>Sordariomycetes</taxon>
        <taxon>Xylariomycetidae</taxon>
        <taxon>Xylariales</taxon>
        <taxon>Hypoxylaceae</taxon>
        <taxon>Daldinia</taxon>
    </lineage>
</organism>
<reference evidence="8 9" key="1">
    <citation type="journal article" date="2024" name="Front Chem Biol">
        <title>Unveiling the potential of Daldinia eschscholtzii MFLUCC 19-0629 through bioactivity and bioinformatics studies for enhanced sustainable agriculture production.</title>
        <authorList>
            <person name="Brooks S."/>
            <person name="Weaver J.A."/>
            <person name="Klomchit A."/>
            <person name="Alharthi S.A."/>
            <person name="Onlamun T."/>
            <person name="Nurani R."/>
            <person name="Vong T.K."/>
            <person name="Alberti F."/>
            <person name="Greco C."/>
        </authorList>
    </citation>
    <scope>NUCLEOTIDE SEQUENCE [LARGE SCALE GENOMIC DNA]</scope>
    <source>
        <strain evidence="8">MFLUCC 19-0629</strain>
    </source>
</reference>
<feature type="signal peptide" evidence="7">
    <location>
        <begin position="1"/>
        <end position="21"/>
    </location>
</feature>
<feature type="compositionally biased region" description="Polar residues" evidence="5">
    <location>
        <begin position="169"/>
        <end position="183"/>
    </location>
</feature>
<dbReference type="PANTHER" id="PTHR15549">
    <property type="entry name" value="PAIRED IMMUNOGLOBULIN-LIKE TYPE 2 RECEPTOR"/>
    <property type="match status" value="1"/>
</dbReference>
<keyword evidence="7" id="KW-0732">Signal</keyword>
<keyword evidence="9" id="KW-1185">Reference proteome</keyword>
<evidence type="ECO:0008006" key="10">
    <source>
        <dbReference type="Google" id="ProtNLM"/>
    </source>
</evidence>
<accession>A0AAX6MTE2</accession>
<dbReference type="AlphaFoldDB" id="A0AAX6MTE2"/>
<evidence type="ECO:0000256" key="1">
    <source>
        <dbReference type="ARBA" id="ARBA00004167"/>
    </source>
</evidence>
<keyword evidence="4 6" id="KW-0472">Membrane</keyword>
<keyword evidence="3 6" id="KW-1133">Transmembrane helix</keyword>
<feature type="region of interest" description="Disordered" evidence="5">
    <location>
        <begin position="149"/>
        <end position="184"/>
    </location>
</feature>
<feature type="transmembrane region" description="Helical" evidence="6">
    <location>
        <begin position="188"/>
        <end position="211"/>
    </location>
</feature>
<evidence type="ECO:0000256" key="6">
    <source>
        <dbReference type="SAM" id="Phobius"/>
    </source>
</evidence>
<evidence type="ECO:0000256" key="5">
    <source>
        <dbReference type="SAM" id="MobiDB-lite"/>
    </source>
</evidence>
<evidence type="ECO:0000256" key="4">
    <source>
        <dbReference type="ARBA" id="ARBA00023136"/>
    </source>
</evidence>
<dbReference type="GO" id="GO:0071944">
    <property type="term" value="C:cell periphery"/>
    <property type="evidence" value="ECO:0007669"/>
    <property type="project" value="UniProtKB-ARBA"/>
</dbReference>
<name>A0AAX6MTE2_9PEZI</name>
<dbReference type="Proteomes" id="UP001369815">
    <property type="component" value="Unassembled WGS sequence"/>
</dbReference>
<comment type="subcellular location">
    <subcellularLocation>
        <location evidence="1">Membrane</location>
        <topology evidence="1">Single-pass membrane protein</topology>
    </subcellularLocation>
</comment>
<feature type="compositionally biased region" description="Low complexity" evidence="5">
    <location>
        <begin position="149"/>
        <end position="168"/>
    </location>
</feature>
<keyword evidence="2 6" id="KW-0812">Transmembrane</keyword>
<evidence type="ECO:0000256" key="3">
    <source>
        <dbReference type="ARBA" id="ARBA00022989"/>
    </source>
</evidence>
<evidence type="ECO:0000256" key="2">
    <source>
        <dbReference type="ARBA" id="ARBA00022692"/>
    </source>
</evidence>
<dbReference type="EMBL" id="JBANMG010000003">
    <property type="protein sequence ID" value="KAK6955889.1"/>
    <property type="molecule type" value="Genomic_DNA"/>
</dbReference>
<feature type="chain" id="PRO_5043421941" description="Mid2 domain-containing protein" evidence="7">
    <location>
        <begin position="22"/>
        <end position="298"/>
    </location>
</feature>
<feature type="region of interest" description="Disordered" evidence="5">
    <location>
        <begin position="219"/>
        <end position="298"/>
    </location>
</feature>
<protein>
    <recommendedName>
        <fullName evidence="10">Mid2 domain-containing protein</fullName>
    </recommendedName>
</protein>
<gene>
    <name evidence="8" type="ORF">Daesc_003535</name>
</gene>
<dbReference type="GO" id="GO:0016020">
    <property type="term" value="C:membrane"/>
    <property type="evidence" value="ECO:0007669"/>
    <property type="project" value="UniProtKB-SubCell"/>
</dbReference>
<evidence type="ECO:0000313" key="8">
    <source>
        <dbReference type="EMBL" id="KAK6955889.1"/>
    </source>
</evidence>
<proteinExistence type="predicted"/>
<dbReference type="InterPro" id="IPR051694">
    <property type="entry name" value="Immunoregulatory_rcpt-like"/>
</dbReference>
<feature type="compositionally biased region" description="Polar residues" evidence="5">
    <location>
        <begin position="219"/>
        <end position="246"/>
    </location>
</feature>
<comment type="caution">
    <text evidence="8">The sequence shown here is derived from an EMBL/GenBank/DDBJ whole genome shotgun (WGS) entry which is preliminary data.</text>
</comment>